<dbReference type="InterPro" id="IPR003594">
    <property type="entry name" value="HATPase_dom"/>
</dbReference>
<dbReference type="PROSITE" id="PS50112">
    <property type="entry name" value="PAS"/>
    <property type="match status" value="1"/>
</dbReference>
<dbReference type="PANTHER" id="PTHR42878:SF7">
    <property type="entry name" value="SENSOR HISTIDINE KINASE GLRK"/>
    <property type="match status" value="1"/>
</dbReference>
<evidence type="ECO:0000313" key="15">
    <source>
        <dbReference type="EMBL" id="MBB6223370.1"/>
    </source>
</evidence>
<feature type="domain" description="Histidine kinase" evidence="13">
    <location>
        <begin position="167"/>
        <end position="375"/>
    </location>
</feature>
<comment type="catalytic activity">
    <reaction evidence="1">
        <text>ATP + protein L-histidine = ADP + protein N-phospho-L-histidine.</text>
        <dbReference type="EC" id="2.7.13.3"/>
    </reaction>
</comment>
<keyword evidence="12" id="KW-0472">Membrane</keyword>
<dbReference type="InterPro" id="IPR004358">
    <property type="entry name" value="Sig_transdc_His_kin-like_C"/>
</dbReference>
<dbReference type="InterPro" id="IPR050351">
    <property type="entry name" value="BphY/WalK/GraS-like"/>
</dbReference>
<dbReference type="SMART" id="SM00388">
    <property type="entry name" value="HisKA"/>
    <property type="match status" value="1"/>
</dbReference>
<keyword evidence="11" id="KW-0902">Two-component regulatory system</keyword>
<keyword evidence="7" id="KW-0547">Nucleotide-binding</keyword>
<evidence type="ECO:0000256" key="4">
    <source>
        <dbReference type="ARBA" id="ARBA00022553"/>
    </source>
</evidence>
<dbReference type="PANTHER" id="PTHR42878">
    <property type="entry name" value="TWO-COMPONENT HISTIDINE KINASE"/>
    <property type="match status" value="1"/>
</dbReference>
<dbReference type="SMART" id="SM00387">
    <property type="entry name" value="HATPase_c"/>
    <property type="match status" value="1"/>
</dbReference>
<keyword evidence="15" id="KW-0378">Hydrolase</keyword>
<dbReference type="CDD" id="cd00075">
    <property type="entry name" value="HATPase"/>
    <property type="match status" value="1"/>
</dbReference>
<dbReference type="GO" id="GO:0007234">
    <property type="term" value="P:osmosensory signaling via phosphorelay pathway"/>
    <property type="evidence" value="ECO:0007669"/>
    <property type="project" value="TreeGrafter"/>
</dbReference>
<keyword evidence="4" id="KW-0597">Phosphoprotein</keyword>
<comment type="caution">
    <text evidence="15">The sequence shown here is derived from an EMBL/GenBank/DDBJ whole genome shotgun (WGS) entry which is preliminary data.</text>
</comment>
<evidence type="ECO:0000256" key="11">
    <source>
        <dbReference type="ARBA" id="ARBA00023012"/>
    </source>
</evidence>
<dbReference type="InterPro" id="IPR035965">
    <property type="entry name" value="PAS-like_dom_sf"/>
</dbReference>
<evidence type="ECO:0000256" key="8">
    <source>
        <dbReference type="ARBA" id="ARBA00022777"/>
    </source>
</evidence>
<dbReference type="InterPro" id="IPR003661">
    <property type="entry name" value="HisK_dim/P_dom"/>
</dbReference>
<evidence type="ECO:0000256" key="9">
    <source>
        <dbReference type="ARBA" id="ARBA00022840"/>
    </source>
</evidence>
<dbReference type="GO" id="GO:0030295">
    <property type="term" value="F:protein kinase activator activity"/>
    <property type="evidence" value="ECO:0007669"/>
    <property type="project" value="TreeGrafter"/>
</dbReference>
<evidence type="ECO:0000256" key="2">
    <source>
        <dbReference type="ARBA" id="ARBA00004141"/>
    </source>
</evidence>
<organism evidence="15 16">
    <name type="scientific">Rhizobium leguminosarum</name>
    <dbReference type="NCBI Taxonomy" id="384"/>
    <lineage>
        <taxon>Bacteria</taxon>
        <taxon>Pseudomonadati</taxon>
        <taxon>Pseudomonadota</taxon>
        <taxon>Alphaproteobacteria</taxon>
        <taxon>Hyphomicrobiales</taxon>
        <taxon>Rhizobiaceae</taxon>
        <taxon>Rhizobium/Agrobacterium group</taxon>
        <taxon>Rhizobium</taxon>
    </lineage>
</organism>
<dbReference type="SMART" id="SM00091">
    <property type="entry name" value="PAS"/>
    <property type="match status" value="1"/>
</dbReference>
<evidence type="ECO:0000256" key="6">
    <source>
        <dbReference type="ARBA" id="ARBA00022692"/>
    </source>
</evidence>
<dbReference type="InterPro" id="IPR005467">
    <property type="entry name" value="His_kinase_dom"/>
</dbReference>
<keyword evidence="6" id="KW-0812">Transmembrane</keyword>
<dbReference type="Gene3D" id="3.30.450.20">
    <property type="entry name" value="PAS domain"/>
    <property type="match status" value="1"/>
</dbReference>
<keyword evidence="9" id="KW-0067">ATP-binding</keyword>
<feature type="domain" description="PAS" evidence="14">
    <location>
        <begin position="9"/>
        <end position="60"/>
    </location>
</feature>
<evidence type="ECO:0000256" key="3">
    <source>
        <dbReference type="ARBA" id="ARBA00012438"/>
    </source>
</evidence>
<keyword evidence="10" id="KW-1133">Transmembrane helix</keyword>
<dbReference type="NCBIfam" id="TIGR00229">
    <property type="entry name" value="sensory_box"/>
    <property type="match status" value="1"/>
</dbReference>
<evidence type="ECO:0000259" key="13">
    <source>
        <dbReference type="PROSITE" id="PS50109"/>
    </source>
</evidence>
<evidence type="ECO:0000256" key="7">
    <source>
        <dbReference type="ARBA" id="ARBA00022741"/>
    </source>
</evidence>
<dbReference type="EMBL" id="JACIIJ010000010">
    <property type="protein sequence ID" value="MBB6223370.1"/>
    <property type="molecule type" value="Genomic_DNA"/>
</dbReference>
<dbReference type="InterPro" id="IPR000014">
    <property type="entry name" value="PAS"/>
</dbReference>
<evidence type="ECO:0000313" key="16">
    <source>
        <dbReference type="Proteomes" id="UP000517187"/>
    </source>
</evidence>
<evidence type="ECO:0000259" key="14">
    <source>
        <dbReference type="PROSITE" id="PS50112"/>
    </source>
</evidence>
<dbReference type="SUPFAM" id="SSF55874">
    <property type="entry name" value="ATPase domain of HSP90 chaperone/DNA topoisomerase II/histidine kinase"/>
    <property type="match status" value="1"/>
</dbReference>
<dbReference type="GO" id="GO:0016787">
    <property type="term" value="F:hydrolase activity"/>
    <property type="evidence" value="ECO:0007669"/>
    <property type="project" value="UniProtKB-KW"/>
</dbReference>
<reference evidence="15 16" key="1">
    <citation type="submission" date="2020-08" db="EMBL/GenBank/DDBJ databases">
        <title>Genomic Encyclopedia of Type Strains, Phase IV (KMG-V): Genome sequencing to study the core and pangenomes of soil and plant-associated prokaryotes.</title>
        <authorList>
            <person name="Whitman W."/>
        </authorList>
    </citation>
    <scope>NUCLEOTIDE SEQUENCE [LARGE SCALE GENOMIC DNA]</scope>
    <source>
        <strain evidence="15 16">SEMIA 4011</strain>
    </source>
</reference>
<dbReference type="GO" id="GO:0005524">
    <property type="term" value="F:ATP binding"/>
    <property type="evidence" value="ECO:0007669"/>
    <property type="project" value="UniProtKB-KW"/>
</dbReference>
<dbReference type="PRINTS" id="PR00344">
    <property type="entry name" value="BCTRLSENSOR"/>
</dbReference>
<gene>
    <name evidence="15" type="ORF">GGE66_004359</name>
</gene>
<dbReference type="GO" id="GO:0000156">
    <property type="term" value="F:phosphorelay response regulator activity"/>
    <property type="evidence" value="ECO:0007669"/>
    <property type="project" value="TreeGrafter"/>
</dbReference>
<dbReference type="InterPro" id="IPR036890">
    <property type="entry name" value="HATPase_C_sf"/>
</dbReference>
<dbReference type="InterPro" id="IPR036097">
    <property type="entry name" value="HisK_dim/P_sf"/>
</dbReference>
<dbReference type="PROSITE" id="PS50109">
    <property type="entry name" value="HIS_KIN"/>
    <property type="match status" value="1"/>
</dbReference>
<name>A0A7W9ZV40_RHILE</name>
<dbReference type="SUPFAM" id="SSF47384">
    <property type="entry name" value="Homodimeric domain of signal transducing histidine kinase"/>
    <property type="match status" value="1"/>
</dbReference>
<dbReference type="AlphaFoldDB" id="A0A7W9ZV40"/>
<dbReference type="Pfam" id="PF00512">
    <property type="entry name" value="HisKA"/>
    <property type="match status" value="1"/>
</dbReference>
<dbReference type="RefSeq" id="WP_184695982.1">
    <property type="nucleotide sequence ID" value="NZ_JACIIJ010000010.1"/>
</dbReference>
<protein>
    <recommendedName>
        <fullName evidence="3">histidine kinase</fullName>
        <ecNumber evidence="3">2.7.13.3</ecNumber>
    </recommendedName>
</protein>
<evidence type="ECO:0000256" key="12">
    <source>
        <dbReference type="ARBA" id="ARBA00023136"/>
    </source>
</evidence>
<keyword evidence="8" id="KW-0418">Kinase</keyword>
<dbReference type="GO" id="GO:0016020">
    <property type="term" value="C:membrane"/>
    <property type="evidence" value="ECO:0007669"/>
    <property type="project" value="UniProtKB-SubCell"/>
</dbReference>
<dbReference type="Proteomes" id="UP000517187">
    <property type="component" value="Unassembled WGS sequence"/>
</dbReference>
<dbReference type="SUPFAM" id="SSF55785">
    <property type="entry name" value="PYP-like sensor domain (PAS domain)"/>
    <property type="match status" value="1"/>
</dbReference>
<dbReference type="EC" id="2.7.13.3" evidence="3"/>
<sequence length="375" mass="40413">MDQAAPKNLQDDFENLFENTMAGNLVVSPGGVVLRANSRLSSWLGHSAQDLAGKRLSDLLTVGGSIYLETHLAPMLRMQGEFEEIMLEMRHSDGGKIPVLMNGFEQRDAAGQPLFLRLTIIRASNRLTYEQNLRKAGKQAREALATVEGTLLDERETAALREQFIAVLGHDLRNPLAAIDGGMRAIARSPLNEQQERIVSLVAATVKRMSGLIDDIMDFARGRLGGGIPVRLSETDLSAVLLQVVNEISGARPGRRIEADVELPLPIMCDGPKLAQLTSNLLANAVAHGSPDGPITITARSTGVGFELSVANTGEQIQADAVERLFLPFTRVADGGKQGLGLGLYIASEIAKAHGGRLRVVSDETRTVFTLEIPV</sequence>
<comment type="subcellular location">
    <subcellularLocation>
        <location evidence="2">Membrane</location>
        <topology evidence="2">Multi-pass membrane protein</topology>
    </subcellularLocation>
</comment>
<dbReference type="Gene3D" id="1.10.287.130">
    <property type="match status" value="1"/>
</dbReference>
<proteinExistence type="predicted"/>
<dbReference type="CDD" id="cd00130">
    <property type="entry name" value="PAS"/>
    <property type="match status" value="1"/>
</dbReference>
<evidence type="ECO:0000256" key="1">
    <source>
        <dbReference type="ARBA" id="ARBA00000085"/>
    </source>
</evidence>
<accession>A0A7W9ZV40</accession>
<keyword evidence="5" id="KW-0808">Transferase</keyword>
<dbReference type="CDD" id="cd00082">
    <property type="entry name" value="HisKA"/>
    <property type="match status" value="1"/>
</dbReference>
<dbReference type="Gene3D" id="3.30.565.10">
    <property type="entry name" value="Histidine kinase-like ATPase, C-terminal domain"/>
    <property type="match status" value="1"/>
</dbReference>
<dbReference type="Pfam" id="PF02518">
    <property type="entry name" value="HATPase_c"/>
    <property type="match status" value="1"/>
</dbReference>
<evidence type="ECO:0000256" key="10">
    <source>
        <dbReference type="ARBA" id="ARBA00022989"/>
    </source>
</evidence>
<evidence type="ECO:0000256" key="5">
    <source>
        <dbReference type="ARBA" id="ARBA00022679"/>
    </source>
</evidence>
<dbReference type="GO" id="GO:0000155">
    <property type="term" value="F:phosphorelay sensor kinase activity"/>
    <property type="evidence" value="ECO:0007669"/>
    <property type="project" value="InterPro"/>
</dbReference>